<protein>
    <recommendedName>
        <fullName evidence="1">Thioredoxin</fullName>
    </recommendedName>
</protein>
<organism evidence="5 6">
    <name type="scientific">Phakopsora pachyrhizi</name>
    <name type="common">Asian soybean rust disease fungus</name>
    <dbReference type="NCBI Taxonomy" id="170000"/>
    <lineage>
        <taxon>Eukaryota</taxon>
        <taxon>Fungi</taxon>
        <taxon>Dikarya</taxon>
        <taxon>Basidiomycota</taxon>
        <taxon>Pucciniomycotina</taxon>
        <taxon>Pucciniomycetes</taxon>
        <taxon>Pucciniales</taxon>
        <taxon>Phakopsoraceae</taxon>
        <taxon>Phakopsora</taxon>
    </lineage>
</organism>
<sequence length="164" mass="18140">METEKSQQSHPSPENKDKKKQIFSKPEQVQESKRKKISINNKNSLNSMPQVEALKKLDEFNKAVGDCTVKDAGSGDIVAIIDFSATWCGPCRVISPIYEKIASEDNSGKLKYYKVDVDESPDIASKCGISAMPTFIVFKNGSPVDTMKGADQKGLMQMINKYIA</sequence>
<dbReference type="Gene3D" id="3.40.30.10">
    <property type="entry name" value="Glutaredoxin"/>
    <property type="match status" value="1"/>
</dbReference>
<gene>
    <name evidence="5" type="ORF">PPACK8108_LOCUS6024</name>
</gene>
<keyword evidence="6" id="KW-1185">Reference proteome</keyword>
<evidence type="ECO:0000256" key="3">
    <source>
        <dbReference type="SAM" id="MobiDB-lite"/>
    </source>
</evidence>
<reference evidence="5" key="1">
    <citation type="submission" date="2022-06" db="EMBL/GenBank/DDBJ databases">
        <authorList>
            <consortium name="SYNGENTA / RWTH Aachen University"/>
        </authorList>
    </citation>
    <scope>NUCLEOTIDE SEQUENCE</scope>
</reference>
<feature type="domain" description="Thioredoxin" evidence="4">
    <location>
        <begin position="19"/>
        <end position="164"/>
    </location>
</feature>
<evidence type="ECO:0000256" key="2">
    <source>
        <dbReference type="ARBA" id="ARBA00023157"/>
    </source>
</evidence>
<keyword evidence="2" id="KW-1015">Disulfide bond</keyword>
<evidence type="ECO:0000313" key="6">
    <source>
        <dbReference type="Proteomes" id="UP001153365"/>
    </source>
</evidence>
<dbReference type="EMBL" id="CALTRL010001155">
    <property type="protein sequence ID" value="CAH7671259.1"/>
    <property type="molecule type" value="Genomic_DNA"/>
</dbReference>
<dbReference type="PRINTS" id="PR00421">
    <property type="entry name" value="THIOREDOXIN"/>
</dbReference>
<comment type="caution">
    <text evidence="5">The sequence shown here is derived from an EMBL/GenBank/DDBJ whole genome shotgun (WGS) entry which is preliminary data.</text>
</comment>
<dbReference type="AlphaFoldDB" id="A0AAV0ATG2"/>
<evidence type="ECO:0000313" key="5">
    <source>
        <dbReference type="EMBL" id="CAH7671259.1"/>
    </source>
</evidence>
<dbReference type="InterPro" id="IPR013766">
    <property type="entry name" value="Thioredoxin_domain"/>
</dbReference>
<feature type="compositionally biased region" description="Basic and acidic residues" evidence="3">
    <location>
        <begin position="1"/>
        <end position="17"/>
    </location>
</feature>
<accession>A0AAV0ATG2</accession>
<evidence type="ECO:0000256" key="1">
    <source>
        <dbReference type="ARBA" id="ARBA00020570"/>
    </source>
</evidence>
<evidence type="ECO:0000259" key="4">
    <source>
        <dbReference type="PROSITE" id="PS51352"/>
    </source>
</evidence>
<dbReference type="InterPro" id="IPR036249">
    <property type="entry name" value="Thioredoxin-like_sf"/>
</dbReference>
<proteinExistence type="predicted"/>
<dbReference type="PROSITE" id="PS00194">
    <property type="entry name" value="THIOREDOXIN_1"/>
    <property type="match status" value="1"/>
</dbReference>
<dbReference type="Proteomes" id="UP001153365">
    <property type="component" value="Unassembled WGS sequence"/>
</dbReference>
<dbReference type="Pfam" id="PF00085">
    <property type="entry name" value="Thioredoxin"/>
    <property type="match status" value="1"/>
</dbReference>
<name>A0AAV0ATG2_PHAPC</name>
<feature type="region of interest" description="Disordered" evidence="3">
    <location>
        <begin position="1"/>
        <end position="42"/>
    </location>
</feature>
<dbReference type="CDD" id="cd02947">
    <property type="entry name" value="TRX_family"/>
    <property type="match status" value="1"/>
</dbReference>
<dbReference type="SUPFAM" id="SSF52833">
    <property type="entry name" value="Thioredoxin-like"/>
    <property type="match status" value="1"/>
</dbReference>
<dbReference type="PROSITE" id="PS51352">
    <property type="entry name" value="THIOREDOXIN_2"/>
    <property type="match status" value="1"/>
</dbReference>
<dbReference type="PANTHER" id="PTHR46115">
    <property type="entry name" value="THIOREDOXIN-LIKE PROTEIN 1"/>
    <property type="match status" value="1"/>
</dbReference>
<dbReference type="InterPro" id="IPR017937">
    <property type="entry name" value="Thioredoxin_CS"/>
</dbReference>
<dbReference type="FunFam" id="3.40.30.10:FF:000245">
    <property type="entry name" value="Thioredoxin"/>
    <property type="match status" value="1"/>
</dbReference>